<feature type="domain" description="OmpR/PhoB-type" evidence="9">
    <location>
        <begin position="124"/>
        <end position="223"/>
    </location>
</feature>
<evidence type="ECO:0000256" key="4">
    <source>
        <dbReference type="ARBA" id="ARBA00023125"/>
    </source>
</evidence>
<dbReference type="GO" id="GO:0006355">
    <property type="term" value="P:regulation of DNA-templated transcription"/>
    <property type="evidence" value="ECO:0007669"/>
    <property type="project" value="InterPro"/>
</dbReference>
<feature type="DNA-binding region" description="OmpR/PhoB-type" evidence="7">
    <location>
        <begin position="124"/>
        <end position="223"/>
    </location>
</feature>
<dbReference type="Pfam" id="PF00072">
    <property type="entry name" value="Response_reg"/>
    <property type="match status" value="3"/>
</dbReference>
<keyword evidence="4 7" id="KW-0238">DNA-binding</keyword>
<dbReference type="PROSITE" id="PS50110">
    <property type="entry name" value="RESPONSE_REGULATORY"/>
    <property type="match status" value="3"/>
</dbReference>
<accession>B7K2S9</accession>
<evidence type="ECO:0000256" key="7">
    <source>
        <dbReference type="PROSITE-ProRule" id="PRU01091"/>
    </source>
</evidence>
<dbReference type="CDD" id="cd19935">
    <property type="entry name" value="REC_OmpR_CusR-like"/>
    <property type="match status" value="1"/>
</dbReference>
<dbReference type="InterPro" id="IPR001789">
    <property type="entry name" value="Sig_transdc_resp-reg_receiver"/>
</dbReference>
<evidence type="ECO:0000313" key="11">
    <source>
        <dbReference type="Proteomes" id="UP000008204"/>
    </source>
</evidence>
<dbReference type="GO" id="GO:0000156">
    <property type="term" value="F:phosphorelay response regulator activity"/>
    <property type="evidence" value="ECO:0007669"/>
    <property type="project" value="TreeGrafter"/>
</dbReference>
<evidence type="ECO:0000256" key="1">
    <source>
        <dbReference type="ARBA" id="ARBA00022553"/>
    </source>
</evidence>
<dbReference type="AlphaFoldDB" id="B7K2S9"/>
<evidence type="ECO:0000256" key="2">
    <source>
        <dbReference type="ARBA" id="ARBA00023012"/>
    </source>
</evidence>
<dbReference type="STRING" id="41431.PCC8801_3668"/>
<dbReference type="PANTHER" id="PTHR48111">
    <property type="entry name" value="REGULATOR OF RPOS"/>
    <property type="match status" value="1"/>
</dbReference>
<dbReference type="CDD" id="cd00383">
    <property type="entry name" value="trans_reg_C"/>
    <property type="match status" value="1"/>
</dbReference>
<dbReference type="InterPro" id="IPR011006">
    <property type="entry name" value="CheY-like_superfamily"/>
</dbReference>
<dbReference type="InterPro" id="IPR036641">
    <property type="entry name" value="HPT_dom_sf"/>
</dbReference>
<evidence type="ECO:0000256" key="3">
    <source>
        <dbReference type="ARBA" id="ARBA00023015"/>
    </source>
</evidence>
<dbReference type="OrthoDB" id="442759at2"/>
<protein>
    <submittedName>
        <fullName evidence="10">Two component transcriptional regulator, winged helix family</fullName>
    </submittedName>
</protein>
<dbReference type="eggNOG" id="COG0745">
    <property type="taxonomic scope" value="Bacteria"/>
</dbReference>
<feature type="domain" description="Response regulatory" evidence="8">
    <location>
        <begin position="509"/>
        <end position="625"/>
    </location>
</feature>
<feature type="modified residue" description="4-aspartylphosphate" evidence="6">
    <location>
        <position position="433"/>
    </location>
</feature>
<feature type="domain" description="Response regulatory" evidence="8">
    <location>
        <begin position="2"/>
        <end position="116"/>
    </location>
</feature>
<dbReference type="GO" id="GO:0000976">
    <property type="term" value="F:transcription cis-regulatory region binding"/>
    <property type="evidence" value="ECO:0007669"/>
    <property type="project" value="TreeGrafter"/>
</dbReference>
<dbReference type="Gene3D" id="6.10.250.690">
    <property type="match status" value="1"/>
</dbReference>
<keyword evidence="5" id="KW-0804">Transcription</keyword>
<dbReference type="InterPro" id="IPR039420">
    <property type="entry name" value="WalR-like"/>
</dbReference>
<evidence type="ECO:0000259" key="8">
    <source>
        <dbReference type="PROSITE" id="PS50110"/>
    </source>
</evidence>
<dbReference type="Gene3D" id="1.10.10.10">
    <property type="entry name" value="Winged helix-like DNA-binding domain superfamily/Winged helix DNA-binding domain"/>
    <property type="match status" value="1"/>
</dbReference>
<dbReference type="KEGG" id="cyp:PCC8801_3668"/>
<proteinExistence type="predicted"/>
<dbReference type="SMART" id="SM00862">
    <property type="entry name" value="Trans_reg_C"/>
    <property type="match status" value="1"/>
</dbReference>
<evidence type="ECO:0000259" key="9">
    <source>
        <dbReference type="PROSITE" id="PS51755"/>
    </source>
</evidence>
<dbReference type="Gene3D" id="3.40.50.2300">
    <property type="match status" value="3"/>
</dbReference>
<dbReference type="SMART" id="SM00448">
    <property type="entry name" value="REC"/>
    <property type="match status" value="2"/>
</dbReference>
<keyword evidence="1 6" id="KW-0597">Phosphoprotein</keyword>
<dbReference type="FunFam" id="3.40.50.2300:FF:000002">
    <property type="entry name" value="DNA-binding response regulator PhoP"/>
    <property type="match status" value="1"/>
</dbReference>
<dbReference type="GO" id="GO:0032993">
    <property type="term" value="C:protein-DNA complex"/>
    <property type="evidence" value="ECO:0007669"/>
    <property type="project" value="TreeGrafter"/>
</dbReference>
<evidence type="ECO:0000313" key="10">
    <source>
        <dbReference type="EMBL" id="ACK67630.1"/>
    </source>
</evidence>
<keyword evidence="2" id="KW-0902">Two-component regulatory system</keyword>
<sequence length="635" mass="71935">MKILLIEDDASTSLAISQTLTQKKYAVDAVNNGETGLELAQLFPYDVILLDIMLPQLDGITVCRRLRSQQNHTPILLLTAKNHPRDCVMGLEAGADDYLVKPFDWAELLARIQALSRRGQQVLPDVLRWENLVLNQKTHEVTYQGQLLHLTPTEYSLLELFLRHPQRVFSRQVIIDQIWTLDKVPGEETISSHIKALRQKLKAVGMTQNMIKTVYGFGYRLGELQECLSFLESEKQQDCKIDRKSSDEEKIKPSSAVVSQKAIAQKQVQSNVSQIWETIKGTVRQDMATLLELIRSLASTDMVRGGAQKQTVIALSHRLAGTVGIFGKTQESNILRQIEELLLKTTPSQETTSQNLLDLVTSLEQIWKPDQPTVFSSAIKREDCLLWIGVEEKWRQSLQTTGLLQDWTNIAVSDLKEAKSFLTQTQPRGLVIDLDLLESREEGLIFLEQLRQEKTNLPFIILDTYNDLSYRLEIARLGKGLFLQKPLTSDRLLKAAIKVLQLNQVTDVTLMLIDDDPNFLEVLKATLTPWGFNVVSLSNPQQFWPVLEATNPDLLILDLEMPHFSGLNLCQAVRKDDRFCSVPILFLSGHDDGESIRQMLVHGADCYLPKTIAVEELIECIFEQIESDAVTKKLE</sequence>
<feature type="modified residue" description="4-aspartylphosphate" evidence="6">
    <location>
        <position position="558"/>
    </location>
</feature>
<dbReference type="EMBL" id="CP001287">
    <property type="protein sequence ID" value="ACK67630.1"/>
    <property type="molecule type" value="Genomic_DNA"/>
</dbReference>
<reference evidence="11" key="1">
    <citation type="journal article" date="2011" name="MBio">
        <title>Novel metabolic attributes of the genus Cyanothece, comprising a group of unicellular nitrogen-fixing Cyanobacteria.</title>
        <authorList>
            <person name="Bandyopadhyay A."/>
            <person name="Elvitigala T."/>
            <person name="Welsh E."/>
            <person name="Stockel J."/>
            <person name="Liberton M."/>
            <person name="Min H."/>
            <person name="Sherman L.A."/>
            <person name="Pakrasi H.B."/>
        </authorList>
    </citation>
    <scope>NUCLEOTIDE SEQUENCE [LARGE SCALE GENOMIC DNA]</scope>
    <source>
        <strain evidence="11">PCC 8801</strain>
    </source>
</reference>
<keyword evidence="11" id="KW-1185">Reference proteome</keyword>
<dbReference type="HOGENOM" id="CLU_000445_11_38_3"/>
<dbReference type="PANTHER" id="PTHR48111:SF15">
    <property type="entry name" value="OMPR SUBFAMILY"/>
    <property type="match status" value="1"/>
</dbReference>
<dbReference type="InterPro" id="IPR036388">
    <property type="entry name" value="WH-like_DNA-bd_sf"/>
</dbReference>
<evidence type="ECO:0000256" key="5">
    <source>
        <dbReference type="ARBA" id="ARBA00023163"/>
    </source>
</evidence>
<dbReference type="PROSITE" id="PS51755">
    <property type="entry name" value="OMPR_PHOB"/>
    <property type="match status" value="1"/>
</dbReference>
<evidence type="ECO:0000256" key="6">
    <source>
        <dbReference type="PROSITE-ProRule" id="PRU00169"/>
    </source>
</evidence>
<dbReference type="InterPro" id="IPR001867">
    <property type="entry name" value="OmpR/PhoB-type_DNA-bd"/>
</dbReference>
<dbReference type="RefSeq" id="WP_012596888.1">
    <property type="nucleotide sequence ID" value="NC_011726.1"/>
</dbReference>
<feature type="domain" description="Response regulatory" evidence="8">
    <location>
        <begin position="384"/>
        <end position="500"/>
    </location>
</feature>
<dbReference type="Pfam" id="PF00486">
    <property type="entry name" value="Trans_reg_C"/>
    <property type="match status" value="1"/>
</dbReference>
<organism evidence="10 11">
    <name type="scientific">Rippkaea orientalis (strain PCC 8801 / RF-1)</name>
    <name type="common">Cyanothece sp. (strain PCC 8801)</name>
    <dbReference type="NCBI Taxonomy" id="41431"/>
    <lineage>
        <taxon>Bacteria</taxon>
        <taxon>Bacillati</taxon>
        <taxon>Cyanobacteriota</taxon>
        <taxon>Cyanophyceae</taxon>
        <taxon>Oscillatoriophycideae</taxon>
        <taxon>Chroococcales</taxon>
        <taxon>Aphanothecaceae</taxon>
        <taxon>Rippkaea</taxon>
        <taxon>Rippkaea orientalis</taxon>
    </lineage>
</organism>
<feature type="modified residue" description="4-aspartylphosphate" evidence="6">
    <location>
        <position position="51"/>
    </location>
</feature>
<dbReference type="GO" id="GO:0005829">
    <property type="term" value="C:cytosol"/>
    <property type="evidence" value="ECO:0007669"/>
    <property type="project" value="TreeGrafter"/>
</dbReference>
<dbReference type="SUPFAM" id="SSF47226">
    <property type="entry name" value="Histidine-containing phosphotransfer domain, HPT domain"/>
    <property type="match status" value="1"/>
</dbReference>
<dbReference type="SUPFAM" id="SSF52172">
    <property type="entry name" value="CheY-like"/>
    <property type="match status" value="3"/>
</dbReference>
<dbReference type="CDD" id="cd00156">
    <property type="entry name" value="REC"/>
    <property type="match status" value="2"/>
</dbReference>
<keyword evidence="3" id="KW-0805">Transcription regulation</keyword>
<name>B7K2S9_RIPO1</name>
<dbReference type="Proteomes" id="UP000008204">
    <property type="component" value="Chromosome"/>
</dbReference>
<gene>
    <name evidence="10" type="ordered locus">PCC8801_3668</name>
</gene>